<dbReference type="Proteomes" id="UP000001058">
    <property type="component" value="Unassembled WGS sequence"/>
</dbReference>
<evidence type="ECO:0000256" key="1">
    <source>
        <dbReference type="SAM" id="MobiDB-lite"/>
    </source>
</evidence>
<dbReference type="KEGG" id="vcn:VOLCADRAFT_95267"/>
<feature type="region of interest" description="Disordered" evidence="1">
    <location>
        <begin position="181"/>
        <end position="273"/>
    </location>
</feature>
<evidence type="ECO:0000313" key="3">
    <source>
        <dbReference type="Proteomes" id="UP000001058"/>
    </source>
</evidence>
<dbReference type="STRING" id="3068.D8U720"/>
<name>D8U720_VOLCA</name>
<gene>
    <name evidence="2" type="ORF">VOLCADRAFT_95267</name>
</gene>
<dbReference type="InParanoid" id="D8U720"/>
<proteinExistence type="predicted"/>
<dbReference type="EMBL" id="GL378363">
    <property type="protein sequence ID" value="EFJ44538.1"/>
    <property type="molecule type" value="Genomic_DNA"/>
</dbReference>
<sequence>MKPCRFSRLTSTRANFRTRVLRKCLAGQHQATCFYRQPCSQLSLFASVQGPCSATVQKGPCNAPEPAAPAGSVRRVMVSRHAAAVDVLRRVTQQATIPVPTAMPEPSTSDGLMLRFPALEFRSLLLNALGRDTFPERAVWKRHKVSLCALLLHLDDGDLSAYTSALDALVGRICMEEREGQAGRCEGRAGSRQGNARARARVRARARPCNGAAAGRGGEGDTSCKSLLRSQPPSSSSSSSTVSSGASLDGGKEEEEDGENGVAAAVDASRSSTKRQAAAAARTTCLKAQIDAWCRAAMAGGTFSSLRSLLERVMEVGEPAPLVDIRRNGSHTELQVAALMSSKLPPDWRLICGATILAVDGQTFVNRKRLKGEADLLLVDPDGVVQAVVEVKTAKGNPYVALYDDIGKLLSLLRAVRDRSVTFRHGASPHRVTTLDFAKRLRPIYVLGCGGAAMGLKGLGGGGNGSAAAAAAAAGGGPAASVLRSAWSKLLTVELGRELSAAASAPAWSSVKLAALSRETVVLQLTPAAYEPLARRVAAYFARLAHCEVYLMDGVAGDGGGTGGSAAAAATVAKEAVPVDAGSGAASKANGAAIWGA</sequence>
<dbReference type="AlphaFoldDB" id="D8U720"/>
<feature type="compositionally biased region" description="Low complexity" evidence="1">
    <location>
        <begin position="226"/>
        <end position="249"/>
    </location>
</feature>
<reference evidence="2 3" key="1">
    <citation type="journal article" date="2010" name="Science">
        <title>Genomic analysis of organismal complexity in the multicellular green alga Volvox carteri.</title>
        <authorList>
            <person name="Prochnik S.E."/>
            <person name="Umen J."/>
            <person name="Nedelcu A.M."/>
            <person name="Hallmann A."/>
            <person name="Miller S.M."/>
            <person name="Nishii I."/>
            <person name="Ferris P."/>
            <person name="Kuo A."/>
            <person name="Mitros T."/>
            <person name="Fritz-Laylin L.K."/>
            <person name="Hellsten U."/>
            <person name="Chapman J."/>
            <person name="Simakov O."/>
            <person name="Rensing S.A."/>
            <person name="Terry A."/>
            <person name="Pangilinan J."/>
            <person name="Kapitonov V."/>
            <person name="Jurka J."/>
            <person name="Salamov A."/>
            <person name="Shapiro H."/>
            <person name="Schmutz J."/>
            <person name="Grimwood J."/>
            <person name="Lindquist E."/>
            <person name="Lucas S."/>
            <person name="Grigoriev I.V."/>
            <person name="Schmitt R."/>
            <person name="Kirk D."/>
            <person name="Rokhsar D.S."/>
        </authorList>
    </citation>
    <scope>NUCLEOTIDE SEQUENCE [LARGE SCALE GENOMIC DNA]</scope>
    <source>
        <strain evidence="3">f. Nagariensis / Eve</strain>
    </source>
</reference>
<dbReference type="RefSeq" id="XP_002954388.1">
    <property type="nucleotide sequence ID" value="XM_002954342.1"/>
</dbReference>
<keyword evidence="3" id="KW-1185">Reference proteome</keyword>
<accession>D8U720</accession>
<dbReference type="OrthoDB" id="545134at2759"/>
<protein>
    <submittedName>
        <fullName evidence="2">Uncharacterized protein</fullName>
    </submittedName>
</protein>
<dbReference type="GeneID" id="9624605"/>
<organism evidence="3">
    <name type="scientific">Volvox carteri f. nagariensis</name>
    <dbReference type="NCBI Taxonomy" id="3068"/>
    <lineage>
        <taxon>Eukaryota</taxon>
        <taxon>Viridiplantae</taxon>
        <taxon>Chlorophyta</taxon>
        <taxon>core chlorophytes</taxon>
        <taxon>Chlorophyceae</taxon>
        <taxon>CS clade</taxon>
        <taxon>Chlamydomonadales</taxon>
        <taxon>Volvocaceae</taxon>
        <taxon>Volvox</taxon>
    </lineage>
</organism>
<evidence type="ECO:0000313" key="2">
    <source>
        <dbReference type="EMBL" id="EFJ44538.1"/>
    </source>
</evidence>